<dbReference type="AlphaFoldDB" id="A0A3Q4EGR9"/>
<dbReference type="ExpressionAtlas" id="A0A3Q4EGR9">
    <property type="expression patterns" value="baseline and differential"/>
</dbReference>
<reference evidence="1" key="4">
    <citation type="submission" date="2025-09" db="UniProtKB">
        <authorList>
            <consortium name="Ensembl"/>
        </authorList>
    </citation>
    <scope>IDENTIFICATION</scope>
    <source>
        <strain evidence="1">C57BL/6J</strain>
    </source>
</reference>
<reference evidence="1" key="3">
    <citation type="submission" date="2025-08" db="UniProtKB">
        <authorList>
            <consortium name="Ensembl"/>
        </authorList>
    </citation>
    <scope>IDENTIFICATION</scope>
    <source>
        <strain evidence="1">C57BL/6J</strain>
    </source>
</reference>
<dbReference type="OrthoDB" id="10049098at2759"/>
<organism evidence="1 3">
    <name type="scientific">Mus musculus</name>
    <name type="common">Mouse</name>
    <dbReference type="NCBI Taxonomy" id="10090"/>
    <lineage>
        <taxon>Eukaryota</taxon>
        <taxon>Metazoa</taxon>
        <taxon>Chordata</taxon>
        <taxon>Craniata</taxon>
        <taxon>Vertebrata</taxon>
        <taxon>Euteleostomi</taxon>
        <taxon>Mammalia</taxon>
        <taxon>Eutheria</taxon>
        <taxon>Euarchontoglires</taxon>
        <taxon>Glires</taxon>
        <taxon>Rodentia</taxon>
        <taxon>Myomorpha</taxon>
        <taxon>Muroidea</taxon>
        <taxon>Muridae</taxon>
        <taxon>Murinae</taxon>
        <taxon>Mus</taxon>
        <taxon>Mus</taxon>
    </lineage>
</organism>
<dbReference type="Antibodypedia" id="54637">
    <property type="antibodies" value="24 antibodies from 10 providers"/>
</dbReference>
<keyword evidence="3" id="KW-1185">Reference proteome</keyword>
<proteinExistence type="evidence at protein level"/>
<dbReference type="GeneTree" id="ENSGT00390000013383"/>
<protein>
    <submittedName>
        <fullName evidence="1">RIKEN cDNA 2700062C07 gene</fullName>
    </submittedName>
</protein>
<evidence type="ECO:0007829" key="5">
    <source>
        <dbReference type="ProteomicsDB" id="A0A3Q4EGR9"/>
    </source>
</evidence>
<dbReference type="Ensembl" id="ENSMUST00000235029.2">
    <property type="protein sequence ID" value="ENSMUSP00000157335.2"/>
    <property type="gene ID" value="ENSMUSG00000024273.9"/>
</dbReference>
<dbReference type="VEuPathDB" id="HostDB:ENSMUSG00000024273"/>
<sequence length="85" mass="9592">MRQKYYIEAAARGLVGSCPGQARYLLWAYSSTHGRRTPAAVATAFVTPVVQKRRRITALSRKHVHTASNCWFWITLECASNLKPN</sequence>
<evidence type="ECO:0007829" key="4">
    <source>
        <dbReference type="PeptideAtlas" id="A0A3Q4EGR9"/>
    </source>
</evidence>
<evidence type="ECO:0000313" key="3">
    <source>
        <dbReference type="Proteomes" id="UP000000589"/>
    </source>
</evidence>
<dbReference type="Bgee" id="ENSMUSG00000024273">
    <property type="expression patterns" value="Expressed in secondary oocyte and 66 other cell types or tissues"/>
</dbReference>
<dbReference type="AGR" id="MGI:1915296"/>
<keyword evidence="4 5" id="KW-1267">Proteomics identification</keyword>
<gene>
    <name evidence="1 2" type="primary">2700062C07Rik</name>
</gene>
<dbReference type="Proteomes" id="UP000000589">
    <property type="component" value="Chromosome 18"/>
</dbReference>
<evidence type="ECO:0000313" key="2">
    <source>
        <dbReference type="MGI" id="MGI:1915296"/>
    </source>
</evidence>
<evidence type="ECO:0000313" key="1">
    <source>
        <dbReference type="Ensembl" id="ENSMUSP00000157335.2"/>
    </source>
</evidence>
<accession>A0A3Q4EGR9</accession>
<name>A0A3Q4EGR9_MOUSE</name>
<dbReference type="MGI" id="MGI:1915296">
    <property type="gene designation" value="2700062C07Rik"/>
</dbReference>
<reference evidence="1 3" key="1">
    <citation type="journal article" date="2009" name="PLoS Biol.">
        <title>Lineage-specific biology revealed by a finished genome assembly of the mouse.</title>
        <authorList>
            <consortium name="Mouse Genome Sequencing Consortium"/>
            <person name="Church D.M."/>
            <person name="Goodstadt L."/>
            <person name="Hillier L.W."/>
            <person name="Zody M.C."/>
            <person name="Goldstein S."/>
            <person name="She X."/>
            <person name="Bult C.J."/>
            <person name="Agarwala R."/>
            <person name="Cherry J.L."/>
            <person name="DiCuccio M."/>
            <person name="Hlavina W."/>
            <person name="Kapustin Y."/>
            <person name="Meric P."/>
            <person name="Maglott D."/>
            <person name="Birtle Z."/>
            <person name="Marques A.C."/>
            <person name="Graves T."/>
            <person name="Zhou S."/>
            <person name="Teague B."/>
            <person name="Potamousis K."/>
            <person name="Churas C."/>
            <person name="Place M."/>
            <person name="Herschleb J."/>
            <person name="Runnheim R."/>
            <person name="Forrest D."/>
            <person name="Amos-Landgraf J."/>
            <person name="Schwartz D.C."/>
            <person name="Cheng Z."/>
            <person name="Lindblad-Toh K."/>
            <person name="Eichler E.E."/>
            <person name="Ponting C.P."/>
        </authorList>
    </citation>
    <scope>NUCLEOTIDE SEQUENCE [LARGE SCALE GENOMIC DNA]</scope>
    <source>
        <strain evidence="1 3">C57BL/6J</strain>
    </source>
</reference>
<reference evidence="1 3" key="2">
    <citation type="journal article" date="2011" name="PLoS Biol.">
        <title>Modernizing reference genome assemblies.</title>
        <authorList>
            <person name="Church D.M."/>
            <person name="Schneider V.A."/>
            <person name="Graves T."/>
            <person name="Auger K."/>
            <person name="Cunningham F."/>
            <person name="Bouk N."/>
            <person name="Chen H.C."/>
            <person name="Agarwala R."/>
            <person name="McLaren W.M."/>
            <person name="Ritchie G.R."/>
            <person name="Albracht D."/>
            <person name="Kremitzki M."/>
            <person name="Rock S."/>
            <person name="Kotkiewicz H."/>
            <person name="Kremitzki C."/>
            <person name="Wollam A."/>
            <person name="Trani L."/>
            <person name="Fulton L."/>
            <person name="Fulton R."/>
            <person name="Matthews L."/>
            <person name="Whitehead S."/>
            <person name="Chow W."/>
            <person name="Torrance J."/>
            <person name="Dunn M."/>
            <person name="Harden G."/>
            <person name="Threadgold G."/>
            <person name="Wood J."/>
            <person name="Collins J."/>
            <person name="Heath P."/>
            <person name="Griffiths G."/>
            <person name="Pelan S."/>
            <person name="Grafham D."/>
            <person name="Eichler E.E."/>
            <person name="Weinstock G."/>
            <person name="Mardis E.R."/>
            <person name="Wilson R.K."/>
            <person name="Howe K."/>
            <person name="Flicek P."/>
            <person name="Hubbard T."/>
        </authorList>
    </citation>
    <scope>NUCLEOTIDE SEQUENCE [LARGE SCALE GENOMIC DNA]</scope>
    <source>
        <strain evidence="1 3">C57BL/6J</strain>
    </source>
</reference>